<feature type="domain" description="Flavodoxin-like fold" evidence="3">
    <location>
        <begin position="13"/>
        <end position="181"/>
    </location>
</feature>
<dbReference type="InterPro" id="IPR051545">
    <property type="entry name" value="NAD(P)H_dehydrogenase_qn"/>
</dbReference>
<comment type="caution">
    <text evidence="4">The sequence shown here is derived from an EMBL/GenBank/DDBJ whole genome shotgun (WGS) entry which is preliminary data.</text>
</comment>
<dbReference type="GO" id="GO:0005829">
    <property type="term" value="C:cytosol"/>
    <property type="evidence" value="ECO:0007669"/>
    <property type="project" value="TreeGrafter"/>
</dbReference>
<evidence type="ECO:0000256" key="1">
    <source>
        <dbReference type="ARBA" id="ARBA00006252"/>
    </source>
</evidence>
<proteinExistence type="inferred from homology"/>
<organism evidence="4 5">
    <name type="scientific">Actinomyces oris</name>
    <dbReference type="NCBI Taxonomy" id="544580"/>
    <lineage>
        <taxon>Bacteria</taxon>
        <taxon>Bacillati</taxon>
        <taxon>Actinomycetota</taxon>
        <taxon>Actinomycetes</taxon>
        <taxon>Actinomycetales</taxon>
        <taxon>Actinomycetaceae</taxon>
        <taxon>Actinomyces</taxon>
    </lineage>
</organism>
<accession>A0A1Q8VQU2</accession>
<dbReference type="PANTHER" id="PTHR10204:SF34">
    <property type="entry name" value="NAD(P)H DEHYDROGENASE [QUINONE] 1 ISOFORM 1"/>
    <property type="match status" value="1"/>
</dbReference>
<keyword evidence="2" id="KW-0560">Oxidoreductase</keyword>
<gene>
    <name evidence="4" type="ORF">BKH28_03235</name>
</gene>
<dbReference type="InterPro" id="IPR003680">
    <property type="entry name" value="Flavodoxin_fold"/>
</dbReference>
<reference evidence="4 5" key="1">
    <citation type="submission" date="2016-12" db="EMBL/GenBank/DDBJ databases">
        <title>Genomic comparison of strains in the 'Actinomyces naeslundii' group.</title>
        <authorList>
            <person name="Mughal S.R."/>
            <person name="Do T."/>
            <person name="Gilbert S.C."/>
            <person name="Witherden E.A."/>
            <person name="Didelot X."/>
            <person name="Beighton D."/>
        </authorList>
    </citation>
    <scope>NUCLEOTIDE SEQUENCE [LARGE SCALE GENOMIC DNA]</scope>
    <source>
        <strain evidence="4 5">P6N</strain>
    </source>
</reference>
<dbReference type="InterPro" id="IPR029039">
    <property type="entry name" value="Flavoprotein-like_sf"/>
</dbReference>
<evidence type="ECO:0000313" key="5">
    <source>
        <dbReference type="Proteomes" id="UP000186394"/>
    </source>
</evidence>
<dbReference type="Gene3D" id="3.40.50.360">
    <property type="match status" value="1"/>
</dbReference>
<evidence type="ECO:0000259" key="3">
    <source>
        <dbReference type="Pfam" id="PF02525"/>
    </source>
</evidence>
<dbReference type="GO" id="GO:0003955">
    <property type="term" value="F:NAD(P)H dehydrogenase (quinone) activity"/>
    <property type="evidence" value="ECO:0007669"/>
    <property type="project" value="TreeGrafter"/>
</dbReference>
<dbReference type="OrthoDB" id="9798454at2"/>
<dbReference type="PANTHER" id="PTHR10204">
    <property type="entry name" value="NAD P H OXIDOREDUCTASE-RELATED"/>
    <property type="match status" value="1"/>
</dbReference>
<protein>
    <submittedName>
        <fullName evidence="4">NAD(P)H dehydrogenase</fullName>
    </submittedName>
</protein>
<name>A0A1Q8VQU2_9ACTO</name>
<dbReference type="Pfam" id="PF02525">
    <property type="entry name" value="Flavodoxin_2"/>
    <property type="match status" value="1"/>
</dbReference>
<sequence length="203" mass="22485">MTAKKPLKKTGDRTLIVYAHPYDGSFNHAVLEAATSALDKAGRPYDVVDLYADGFDPRYTAEELALFSEGGTLDPLVSHYQKLIEGASRIIVICPIWWSDVPAIVKGFVDKVMKQSWAYHATASGVKGHLTHIQQVLVLTTSTAPTWFLRRFCGNYVSSVFLGAALKQLGMRGRSWVNFGKVGKASRGQHKKHLKRVARLVVK</sequence>
<dbReference type="RefSeq" id="WP_075417457.1">
    <property type="nucleotide sequence ID" value="NZ_MSKL01000007.1"/>
</dbReference>
<dbReference type="EMBL" id="MSKL01000007">
    <property type="protein sequence ID" value="OLO50462.1"/>
    <property type="molecule type" value="Genomic_DNA"/>
</dbReference>
<comment type="similarity">
    <text evidence="1">Belongs to the NAD(P)H dehydrogenase (quinone) family.</text>
</comment>
<dbReference type="SUPFAM" id="SSF52218">
    <property type="entry name" value="Flavoproteins"/>
    <property type="match status" value="1"/>
</dbReference>
<evidence type="ECO:0000256" key="2">
    <source>
        <dbReference type="ARBA" id="ARBA00023002"/>
    </source>
</evidence>
<dbReference type="Proteomes" id="UP000186394">
    <property type="component" value="Unassembled WGS sequence"/>
</dbReference>
<dbReference type="AlphaFoldDB" id="A0A1Q8VQU2"/>
<evidence type="ECO:0000313" key="4">
    <source>
        <dbReference type="EMBL" id="OLO50462.1"/>
    </source>
</evidence>